<organism evidence="3">
    <name type="scientific">Salvia splendens</name>
    <name type="common">Scarlet sage</name>
    <dbReference type="NCBI Taxonomy" id="180675"/>
    <lineage>
        <taxon>Eukaryota</taxon>
        <taxon>Viridiplantae</taxon>
        <taxon>Streptophyta</taxon>
        <taxon>Embryophyta</taxon>
        <taxon>Tracheophyta</taxon>
        <taxon>Spermatophyta</taxon>
        <taxon>Magnoliopsida</taxon>
        <taxon>eudicotyledons</taxon>
        <taxon>Gunneridae</taxon>
        <taxon>Pentapetalae</taxon>
        <taxon>asterids</taxon>
        <taxon>lamiids</taxon>
        <taxon>Lamiales</taxon>
        <taxon>Lamiaceae</taxon>
        <taxon>Nepetoideae</taxon>
        <taxon>Mentheae</taxon>
        <taxon>Salviinae</taxon>
        <taxon>Salvia</taxon>
        <taxon>Salvia subgen. Calosphace</taxon>
        <taxon>core Calosphace</taxon>
    </lineage>
</organism>
<comment type="caution">
    <text evidence="3">The sequence shown here is derived from an EMBL/GenBank/DDBJ whole genome shotgun (WGS) entry which is preliminary data.</text>
</comment>
<feature type="compositionally biased region" description="Acidic residues" evidence="2">
    <location>
        <begin position="206"/>
        <end position="235"/>
    </location>
</feature>
<evidence type="ECO:0000256" key="1">
    <source>
        <dbReference type="SAM" id="Coils"/>
    </source>
</evidence>
<reference evidence="3" key="1">
    <citation type="submission" date="2018-01" db="EMBL/GenBank/DDBJ databases">
        <authorList>
            <person name="Mao J.F."/>
        </authorList>
    </citation>
    <scope>NUCLEOTIDE SEQUENCE</scope>
    <source>
        <strain evidence="3">Huo1</strain>
        <tissue evidence="3">Leaf</tissue>
    </source>
</reference>
<evidence type="ECO:0000313" key="3">
    <source>
        <dbReference type="EMBL" id="KAG6391352.1"/>
    </source>
</evidence>
<keyword evidence="4" id="KW-1185">Reference proteome</keyword>
<feature type="compositionally biased region" description="Acidic residues" evidence="2">
    <location>
        <begin position="36"/>
        <end position="45"/>
    </location>
</feature>
<dbReference type="AlphaFoldDB" id="A0A8X8Z4Y8"/>
<reference evidence="3" key="2">
    <citation type="submission" date="2020-08" db="EMBL/GenBank/DDBJ databases">
        <title>Plant Genome Project.</title>
        <authorList>
            <person name="Zhang R.-G."/>
        </authorList>
    </citation>
    <scope>NUCLEOTIDE SEQUENCE</scope>
    <source>
        <strain evidence="3">Huo1</strain>
        <tissue evidence="3">Leaf</tissue>
    </source>
</reference>
<proteinExistence type="predicted"/>
<gene>
    <name evidence="3" type="ORF">SASPL_149106</name>
</gene>
<feature type="compositionally biased region" description="Basic and acidic residues" evidence="2">
    <location>
        <begin position="104"/>
        <end position="121"/>
    </location>
</feature>
<feature type="region of interest" description="Disordered" evidence="2">
    <location>
        <begin position="204"/>
        <end position="235"/>
    </location>
</feature>
<evidence type="ECO:0000313" key="4">
    <source>
        <dbReference type="Proteomes" id="UP000298416"/>
    </source>
</evidence>
<protein>
    <submittedName>
        <fullName evidence="3">Uncharacterized protein</fullName>
    </submittedName>
</protein>
<dbReference type="EMBL" id="PNBA02000019">
    <property type="protein sequence ID" value="KAG6391352.1"/>
    <property type="molecule type" value="Genomic_DNA"/>
</dbReference>
<feature type="region of interest" description="Disordered" evidence="2">
    <location>
        <begin position="1"/>
        <end position="150"/>
    </location>
</feature>
<sequence>MSAAAAASGSGGMDGDDDKRKKLALPADAPDPFIESSDDADDESAPIEKPKNFKKVIELFCRASQHRRRKSKPDPKSIGKTRTGKIGGASGSQCDHPMAEAVNDEDKKATDEKEENAEKSKGGASGSDQSDQSMPDANLSDDTAHYSKTDACVGVPSLKTRKAYLLEIAKKHSNVQKALEEIAEVERDVAAARDKLAALLHKFDTEELDTDEEEGIDEDNQATEEDADEDNGGKK</sequence>
<dbReference type="Proteomes" id="UP000298416">
    <property type="component" value="Unassembled WGS sequence"/>
</dbReference>
<evidence type="ECO:0000256" key="2">
    <source>
        <dbReference type="SAM" id="MobiDB-lite"/>
    </source>
</evidence>
<accession>A0A8X8Z4Y8</accession>
<keyword evidence="1" id="KW-0175">Coiled coil</keyword>
<feature type="coiled-coil region" evidence="1">
    <location>
        <begin position="168"/>
        <end position="202"/>
    </location>
</feature>
<feature type="compositionally biased region" description="Basic and acidic residues" evidence="2">
    <location>
        <begin position="46"/>
        <end position="57"/>
    </location>
</feature>
<name>A0A8X8Z4Y8_SALSN</name>